<evidence type="ECO:0000256" key="1">
    <source>
        <dbReference type="SAM" id="MobiDB-lite"/>
    </source>
</evidence>
<gene>
    <name evidence="3" type="ORF">BBK36DRAFT_1177638</name>
</gene>
<dbReference type="Gene3D" id="3.40.50.300">
    <property type="entry name" value="P-loop containing nucleotide triphosphate hydrolases"/>
    <property type="match status" value="1"/>
</dbReference>
<feature type="compositionally biased region" description="Polar residues" evidence="1">
    <location>
        <begin position="130"/>
        <end position="155"/>
    </location>
</feature>
<feature type="domain" description="Guanylate-binding protein N-terminal" evidence="2">
    <location>
        <begin position="215"/>
        <end position="356"/>
    </location>
</feature>
<feature type="region of interest" description="Disordered" evidence="1">
    <location>
        <begin position="1288"/>
        <end position="1310"/>
    </location>
</feature>
<name>A0A2T4B694_9HYPO</name>
<dbReference type="Pfam" id="PF02263">
    <property type="entry name" value="GBP"/>
    <property type="match status" value="1"/>
</dbReference>
<accession>A0A2T4B694</accession>
<dbReference type="EMBL" id="KZ680216">
    <property type="protein sequence ID" value="PTB64853.1"/>
    <property type="molecule type" value="Genomic_DNA"/>
</dbReference>
<protein>
    <recommendedName>
        <fullName evidence="2">Guanylate-binding protein N-terminal domain-containing protein</fullName>
    </recommendedName>
</protein>
<dbReference type="GO" id="GO:0005525">
    <property type="term" value="F:GTP binding"/>
    <property type="evidence" value="ECO:0007669"/>
    <property type="project" value="InterPro"/>
</dbReference>
<evidence type="ECO:0000313" key="3">
    <source>
        <dbReference type="EMBL" id="PTB64853.1"/>
    </source>
</evidence>
<reference evidence="4" key="1">
    <citation type="submission" date="2016-07" db="EMBL/GenBank/DDBJ databases">
        <title>Multiple horizontal gene transfer events from other fungi enriched the ability of initially mycotrophic Trichoderma (Ascomycota) to feed on dead plant biomass.</title>
        <authorList>
            <consortium name="DOE Joint Genome Institute"/>
            <person name="Atanasova L."/>
            <person name="Chenthamara K."/>
            <person name="Zhang J."/>
            <person name="Grujic M."/>
            <person name="Henrissat B."/>
            <person name="Kuo A."/>
            <person name="Aerts A."/>
            <person name="Salamov A."/>
            <person name="Lipzen A."/>
            <person name="Labutti K."/>
            <person name="Barry K."/>
            <person name="Miao Y."/>
            <person name="Rahimi M.J."/>
            <person name="Shen Q."/>
            <person name="Grigoriev I.V."/>
            <person name="Kubicek C.P."/>
            <person name="Druzhinina I.S."/>
        </authorList>
    </citation>
    <scope>NUCLEOTIDE SEQUENCE [LARGE SCALE GENOMIC DNA]</scope>
    <source>
        <strain evidence="4">TUCIM 6016</strain>
    </source>
</reference>
<dbReference type="Proteomes" id="UP000241546">
    <property type="component" value="Unassembled WGS sequence"/>
</dbReference>
<feature type="compositionally biased region" description="Basic and acidic residues" evidence="1">
    <location>
        <begin position="68"/>
        <end position="80"/>
    </location>
</feature>
<proteinExistence type="predicted"/>
<dbReference type="RefSeq" id="XP_024748173.1">
    <property type="nucleotide sequence ID" value="XM_024896075.1"/>
</dbReference>
<sequence length="1366" mass="152270">MVMRMRSLSQRMPSWSKSTKRSNRLSKSDARFSTSTDRMNSLELNDPSNLQEEESFQLVPGGTSDQLRWLEIDNGVRKEDDDTPSELTPSENVSNAEPAGDDDDAEAGDDAATTNGVNGVNGDSEIVNGETPSGETPSGETPNGVTPNGETANGETVNGETAVAETPVSEVAPSLRSRTTSFKAVSVKTASERVALDDATDVDPDEVTNYVLQCHDDVNNHLRQINDALNLISIMGPTRSGKSTLMNLLAGCTDEPLFSTSPGAESWTRGTNLGNKIMGVKEFSRLDDGVEVPLNSNQKVAFLDTEGHGDQGDLYDIMLFTPAVLCSRVIVFNTTDVAKDTILTSLAMMTLAADKLNFGGDKKTTGPKFGQLVIIINKYDLGGSVDDVRKNILRKEIGRTEAIKRRNKIREKLAAEFEDLTKSQVHILRGNSLKEGVQAKINDKTKEFLVLDDFNDNYVKDFKNLRAQLSQMLRSPRLVAGAPLTGASTADFVSSIVKSINRLEQNGQLHVPDIWRAAENEAINRSHIKFHNDFREACNRLAQDPSLISTKDCNKKLDRITQKCMTDVRGSLRYLTQQTIRDTCASLTKESEGQRNEVLAANLQKIEAFAEKELTELIGSIQDTVTEAVSNFKTISVDTADKMLDQLHGDLLENYKKKVASYDEQALVRNYSVTYDRAFFTAAAMAKQNLNIAWTSWLVEQDKTSAEQIAAALEKLYQESLVGDESIWETRADEELSSHLSNYYNTIDTEYLWDNAAAIKANYTEKANNAKNLVAAKVAVREQEMAKLVDQELEKYLAVYQRQLDESLLPKEDVGDFKAITDSTACRSELIAFLKAQPMSTRLYDHYLNQFDNQLSTKKSTFGDKYTAVLKEFLSYIEEELDRIVKAQIEDFKNQSDTLPITRFLSKDKITSHLAACESAARAAFESSVSNFSLTTEEARLRVTEARNRLAAGIADYHIAKLLLLDSLVNKWNRQALNRCVNEVLSGVVDFTLDTPEKLEEAVRKAKMAYFGEACGETTKQAETWETFERKADTLYDNIRRAQAVFKLKGISYESTTSELESKVIHGISRPFADLANLLGMSWISSGSEFQHELRPEGKSRSYLLKNLSKPKGYGNKHCTSLRFDNWRAEFSDFVFDEPIVQELSPFTVKTLTVPAQEENTQVNIAIKETKTETISHSNPVMFTADNEYAATKGIEEVITSHIKDAFHASDSFADVKRNEVTLDIDFNCPVICPANRATTVTCSGYTQLTSITYTAKMKLVPEVTFTGGYTRAITKKNDTGNFLKGDSKKKRSYADIPNGPADELKDKAASNADPWDWEQAIEKHPHIQNLVDRISEPQCYEMYVRGKWEGISGWKFVIQTDIKTA</sequence>
<evidence type="ECO:0000259" key="2">
    <source>
        <dbReference type="Pfam" id="PF02263"/>
    </source>
</evidence>
<dbReference type="PANTHER" id="PTHR10751">
    <property type="entry name" value="GUANYLATE BINDING PROTEIN"/>
    <property type="match status" value="1"/>
</dbReference>
<dbReference type="GO" id="GO:0003924">
    <property type="term" value="F:GTPase activity"/>
    <property type="evidence" value="ECO:0007669"/>
    <property type="project" value="InterPro"/>
</dbReference>
<dbReference type="SUPFAM" id="SSF52540">
    <property type="entry name" value="P-loop containing nucleoside triphosphate hydrolases"/>
    <property type="match status" value="1"/>
</dbReference>
<evidence type="ECO:0000313" key="4">
    <source>
        <dbReference type="Proteomes" id="UP000241546"/>
    </source>
</evidence>
<dbReference type="InterPro" id="IPR015894">
    <property type="entry name" value="Guanylate-bd_N"/>
</dbReference>
<feature type="region of interest" description="Disordered" evidence="1">
    <location>
        <begin position="1"/>
        <end position="155"/>
    </location>
</feature>
<feature type="compositionally biased region" description="Polar residues" evidence="1">
    <location>
        <begin position="85"/>
        <end position="95"/>
    </location>
</feature>
<feature type="compositionally biased region" description="Acidic residues" evidence="1">
    <location>
        <begin position="99"/>
        <end position="109"/>
    </location>
</feature>
<dbReference type="Gene3D" id="3.30.412.10">
    <property type="entry name" value="Proaerolysin, chain A, domain 2"/>
    <property type="match status" value="1"/>
</dbReference>
<keyword evidence="4" id="KW-1185">Reference proteome</keyword>
<dbReference type="Gene3D" id="2.170.15.10">
    <property type="entry name" value="Proaerolysin, chain A, domain 3"/>
    <property type="match status" value="1"/>
</dbReference>
<dbReference type="GeneID" id="36604193"/>
<organism evidence="3 4">
    <name type="scientific">Trichoderma citrinoviride</name>
    <dbReference type="NCBI Taxonomy" id="58853"/>
    <lineage>
        <taxon>Eukaryota</taxon>
        <taxon>Fungi</taxon>
        <taxon>Dikarya</taxon>
        <taxon>Ascomycota</taxon>
        <taxon>Pezizomycotina</taxon>
        <taxon>Sordariomycetes</taxon>
        <taxon>Hypocreomycetidae</taxon>
        <taxon>Hypocreales</taxon>
        <taxon>Hypocreaceae</taxon>
        <taxon>Trichoderma</taxon>
    </lineage>
</organism>
<dbReference type="OrthoDB" id="2135133at2759"/>
<feature type="compositionally biased region" description="Polar residues" evidence="1">
    <location>
        <begin position="7"/>
        <end position="17"/>
    </location>
</feature>
<feature type="compositionally biased region" description="Polar residues" evidence="1">
    <location>
        <begin position="31"/>
        <end position="50"/>
    </location>
</feature>
<dbReference type="InterPro" id="IPR027417">
    <property type="entry name" value="P-loop_NTPase"/>
</dbReference>